<keyword evidence="3" id="KW-0540">Nuclease</keyword>
<evidence type="ECO:0000313" key="3">
    <source>
        <dbReference type="EMBL" id="KOC94980.1"/>
    </source>
</evidence>
<feature type="domain" description="Xylose isomerase-like TIM barrel" evidence="1">
    <location>
        <begin position="33"/>
        <end position="291"/>
    </location>
</feature>
<evidence type="ECO:0000313" key="4">
    <source>
        <dbReference type="Proteomes" id="UP000036851"/>
    </source>
</evidence>
<sequence>MKAVAVQLGVSPLCWTNDVLEDLGGDIPLETCLQQAAQAGYRGIELGRKFPRRAAELAPLLSTAGLQLASGWHSGFLADRSVDEEVEAVREHADLLHQLGAKVMVYGECGQLPGATPLDEPLSLSPRLSAVDLASYAAKVNAFADILLRDYDLKLAYHHHLMMLVEHDDELDSFLQHTSHNVGLVLDSGHGYAAGVNIAAVLKKYAQRIVHIHLKDVRPAILERIQTEDLSFNDAVRAGLFTVPGEGCIDYRPLIEFVRHSGYQGWLIVEAEQDPDTAPPLATATRAARWVSQQFGVSLAVETASCVTH</sequence>
<dbReference type="Gene3D" id="3.20.20.150">
    <property type="entry name" value="Divalent-metal-dependent TIM barrel enzymes"/>
    <property type="match status" value="1"/>
</dbReference>
<comment type="caution">
    <text evidence="3">The sequence shown here is derived from an EMBL/GenBank/DDBJ whole genome shotgun (WGS) entry which is preliminary data.</text>
</comment>
<keyword evidence="3" id="KW-0378">Hydrolase</keyword>
<dbReference type="AlphaFoldDB" id="A0A0L7TI16"/>
<name>A0A0L7TI16_9GAMM</name>
<dbReference type="NCBIfam" id="TIGR04379">
    <property type="entry name" value="myo_inos_iolE"/>
    <property type="match status" value="1"/>
</dbReference>
<keyword evidence="5" id="KW-1185">Reference proteome</keyword>
<dbReference type="InterPro" id="IPR036237">
    <property type="entry name" value="Xyl_isomerase-like_sf"/>
</dbReference>
<dbReference type="PATRIC" id="fig|1560201.3.peg.820"/>
<dbReference type="InterPro" id="IPR013022">
    <property type="entry name" value="Xyl_isomerase-like_TIM-brl"/>
</dbReference>
<evidence type="ECO:0000313" key="2">
    <source>
        <dbReference type="EMBL" id="KOC91894.1"/>
    </source>
</evidence>
<organism evidence="3 4">
    <name type="scientific">Winslowiella iniecta</name>
    <dbReference type="NCBI Taxonomy" id="1560201"/>
    <lineage>
        <taxon>Bacteria</taxon>
        <taxon>Pseudomonadati</taxon>
        <taxon>Pseudomonadota</taxon>
        <taxon>Gammaproteobacteria</taxon>
        <taxon>Enterobacterales</taxon>
        <taxon>Erwiniaceae</taxon>
        <taxon>Winslowiella</taxon>
    </lineage>
</organism>
<dbReference type="OrthoDB" id="9804047at2"/>
<dbReference type="Pfam" id="PF01261">
    <property type="entry name" value="AP_endonuc_2"/>
    <property type="match status" value="1"/>
</dbReference>
<evidence type="ECO:0000259" key="1">
    <source>
        <dbReference type="Pfam" id="PF01261"/>
    </source>
</evidence>
<accession>A0A0L7TI16</accession>
<dbReference type="Proteomes" id="UP000037088">
    <property type="component" value="Unassembled WGS sequence"/>
</dbReference>
<protein>
    <submittedName>
        <fullName evidence="3">Endonuclease</fullName>
    </submittedName>
</protein>
<dbReference type="InterPro" id="IPR050312">
    <property type="entry name" value="IolE/XylAMocC-like"/>
</dbReference>
<proteinExistence type="predicted"/>
<keyword evidence="3" id="KW-0255">Endonuclease</keyword>
<dbReference type="PANTHER" id="PTHR12110:SF41">
    <property type="entry name" value="INOSOSE DEHYDRATASE"/>
    <property type="match status" value="1"/>
</dbReference>
<dbReference type="EMBL" id="JRXE01000004">
    <property type="protein sequence ID" value="KOC91894.1"/>
    <property type="molecule type" value="Genomic_DNA"/>
</dbReference>
<evidence type="ECO:0000313" key="5">
    <source>
        <dbReference type="Proteomes" id="UP000037088"/>
    </source>
</evidence>
<dbReference type="SUPFAM" id="SSF51658">
    <property type="entry name" value="Xylose isomerase-like"/>
    <property type="match status" value="1"/>
</dbReference>
<dbReference type="GO" id="GO:0004519">
    <property type="term" value="F:endonuclease activity"/>
    <property type="evidence" value="ECO:0007669"/>
    <property type="project" value="UniProtKB-KW"/>
</dbReference>
<gene>
    <name evidence="2" type="ORF">NG42_03805</name>
    <name evidence="3" type="ORF">NG43_01910</name>
</gene>
<dbReference type="InterPro" id="IPR030823">
    <property type="entry name" value="IolE/MocC"/>
</dbReference>
<dbReference type="PANTHER" id="PTHR12110">
    <property type="entry name" value="HYDROXYPYRUVATE ISOMERASE"/>
    <property type="match status" value="1"/>
</dbReference>
<dbReference type="EMBL" id="JRXF01000002">
    <property type="protein sequence ID" value="KOC94980.1"/>
    <property type="molecule type" value="Genomic_DNA"/>
</dbReference>
<dbReference type="Proteomes" id="UP000036851">
    <property type="component" value="Unassembled WGS sequence"/>
</dbReference>
<dbReference type="STRING" id="1560201.NG42_03805"/>
<dbReference type="RefSeq" id="WP_052897940.1">
    <property type="nucleotide sequence ID" value="NZ_JRXE01000004.1"/>
</dbReference>
<reference evidence="4 5" key="1">
    <citation type="journal article" date="2015" name="Int. J. Syst. Evol. Microbiol.">
        <title>Erwinia iniecta sp. nov., isolated from Russian wheat aphids (Diuraphis noxia).</title>
        <authorList>
            <person name="Campillo T."/>
            <person name="Luna E."/>
            <person name="Portier P."/>
            <person name="Fischer-Le Saux M."/>
            <person name="Lapitan N."/>
            <person name="Tisserat N.A."/>
            <person name="Leach J.E."/>
        </authorList>
    </citation>
    <scope>NUCLEOTIDE SEQUENCE [LARGE SCALE GENOMIC DNA]</scope>
    <source>
        <strain evidence="2 5">B120</strain>
        <strain evidence="3 4">B149</strain>
    </source>
</reference>